<dbReference type="RefSeq" id="WP_344487635.1">
    <property type="nucleotide sequence ID" value="NZ_BAAAQX010000028.1"/>
</dbReference>
<dbReference type="Proteomes" id="UP001499843">
    <property type="component" value="Unassembled WGS sequence"/>
</dbReference>
<evidence type="ECO:0000313" key="3">
    <source>
        <dbReference type="Proteomes" id="UP001499843"/>
    </source>
</evidence>
<gene>
    <name evidence="2" type="ORF">GCM10009850_082680</name>
</gene>
<protein>
    <submittedName>
        <fullName evidence="2">Uncharacterized protein</fullName>
    </submittedName>
</protein>
<sequence length="238" mass="24971">MRPESPVCPSLVAWGNAWLSGHVGLDEAADHVEAVGGPAVAGDVPLRKYLANLRAEGLSELRLALPAPGDPLGLSGPPPFNSAAVDAGQAAIAVLRERNLGFVPLPDRRGSSYVGVRLEVHDAGPVRHDLPSLAEAERELSGAMRAATEVLTSIDGPAQDRPERLGRGGELAPGYPGRAHRVSTLATRLGAVLRLADERGLTSGQLAARATALRDLDHAVRRALVAAHHAIFEPVRNQ</sequence>
<accession>A0ABN3CU51</accession>
<reference evidence="2 3" key="1">
    <citation type="journal article" date="2019" name="Int. J. Syst. Evol. Microbiol.">
        <title>The Global Catalogue of Microorganisms (GCM) 10K type strain sequencing project: providing services to taxonomists for standard genome sequencing and annotation.</title>
        <authorList>
            <consortium name="The Broad Institute Genomics Platform"/>
            <consortium name="The Broad Institute Genome Sequencing Center for Infectious Disease"/>
            <person name="Wu L."/>
            <person name="Ma J."/>
        </authorList>
    </citation>
    <scope>NUCLEOTIDE SEQUENCE [LARGE SCALE GENOMIC DNA]</scope>
    <source>
        <strain evidence="2 3">JCM 16114</strain>
    </source>
</reference>
<keyword evidence="3" id="KW-1185">Reference proteome</keyword>
<feature type="compositionally biased region" description="Basic and acidic residues" evidence="1">
    <location>
        <begin position="158"/>
        <end position="167"/>
    </location>
</feature>
<evidence type="ECO:0000313" key="2">
    <source>
        <dbReference type="EMBL" id="GAA2212806.1"/>
    </source>
</evidence>
<organism evidence="2 3">
    <name type="scientific">Nonomuraea monospora</name>
    <dbReference type="NCBI Taxonomy" id="568818"/>
    <lineage>
        <taxon>Bacteria</taxon>
        <taxon>Bacillati</taxon>
        <taxon>Actinomycetota</taxon>
        <taxon>Actinomycetes</taxon>
        <taxon>Streptosporangiales</taxon>
        <taxon>Streptosporangiaceae</taxon>
        <taxon>Nonomuraea</taxon>
    </lineage>
</organism>
<feature type="region of interest" description="Disordered" evidence="1">
    <location>
        <begin position="156"/>
        <end position="176"/>
    </location>
</feature>
<evidence type="ECO:0000256" key="1">
    <source>
        <dbReference type="SAM" id="MobiDB-lite"/>
    </source>
</evidence>
<name>A0ABN3CU51_9ACTN</name>
<proteinExistence type="predicted"/>
<comment type="caution">
    <text evidence="2">The sequence shown here is derived from an EMBL/GenBank/DDBJ whole genome shotgun (WGS) entry which is preliminary data.</text>
</comment>
<dbReference type="EMBL" id="BAAAQX010000028">
    <property type="protein sequence ID" value="GAA2212806.1"/>
    <property type="molecule type" value="Genomic_DNA"/>
</dbReference>